<dbReference type="EMBL" id="JPEO01000005">
    <property type="protein sequence ID" value="KFZ37632.1"/>
    <property type="molecule type" value="Genomic_DNA"/>
</dbReference>
<keyword evidence="2" id="KW-1185">Reference proteome</keyword>
<protein>
    <submittedName>
        <fullName evidence="1">Uncharacterized protein</fullName>
    </submittedName>
</protein>
<accession>A0A094JEF1</accession>
<sequence length="143" mass="16342">MSFTQAVAQQWHKAEMAEMLMLRLQSQHEVRQLLVGATSLQTVCHLVAALAFAEQTWKADEWDDNQLVAMFCCAFQLLFVKAIQQPLPQGEELIISLGSRLAAWLPADKLSELARQQTALMHQSAAQLMELRRHRRQASRNMR</sequence>
<dbReference type="OrthoDB" id="6262748at2"/>
<gene>
    <name evidence="1" type="ORF">HR45_09420</name>
</gene>
<evidence type="ECO:0000313" key="1">
    <source>
        <dbReference type="EMBL" id="KFZ37632.1"/>
    </source>
</evidence>
<name>A0A094JEF1_9GAMM</name>
<organism evidence="1 2">
    <name type="scientific">Shewanella mangrovi</name>
    <dbReference type="NCBI Taxonomy" id="1515746"/>
    <lineage>
        <taxon>Bacteria</taxon>
        <taxon>Pseudomonadati</taxon>
        <taxon>Pseudomonadota</taxon>
        <taxon>Gammaproteobacteria</taxon>
        <taxon>Alteromonadales</taxon>
        <taxon>Shewanellaceae</taxon>
        <taxon>Shewanella</taxon>
    </lineage>
</organism>
<dbReference type="AlphaFoldDB" id="A0A094JEF1"/>
<proteinExistence type="predicted"/>
<reference evidence="1 2" key="1">
    <citation type="submission" date="2014-06" db="EMBL/GenBank/DDBJ databases">
        <title>Shewanella sp. YQH10.</title>
        <authorList>
            <person name="Liu Y."/>
            <person name="Zeng R."/>
        </authorList>
    </citation>
    <scope>NUCLEOTIDE SEQUENCE [LARGE SCALE GENOMIC DNA]</scope>
    <source>
        <strain evidence="1 2">YQH10</strain>
    </source>
</reference>
<dbReference type="Proteomes" id="UP000029264">
    <property type="component" value="Unassembled WGS sequence"/>
</dbReference>
<evidence type="ECO:0000313" key="2">
    <source>
        <dbReference type="Proteomes" id="UP000029264"/>
    </source>
</evidence>
<dbReference type="STRING" id="1515746.HR45_09420"/>
<dbReference type="RefSeq" id="WP_037442178.1">
    <property type="nucleotide sequence ID" value="NZ_JPEO01000005.1"/>
</dbReference>
<dbReference type="eggNOG" id="ENOG50348BN">
    <property type="taxonomic scope" value="Bacteria"/>
</dbReference>
<comment type="caution">
    <text evidence="1">The sequence shown here is derived from an EMBL/GenBank/DDBJ whole genome shotgun (WGS) entry which is preliminary data.</text>
</comment>